<keyword evidence="5" id="KW-0378">Hydrolase</keyword>
<dbReference type="SUPFAM" id="SSF56672">
    <property type="entry name" value="DNA/RNA polymerases"/>
    <property type="match status" value="1"/>
</dbReference>
<protein>
    <submittedName>
        <fullName evidence="8">PO113 protein</fullName>
    </submittedName>
</protein>
<dbReference type="EMBL" id="VZTQ01002444">
    <property type="protein sequence ID" value="NXT32884.1"/>
    <property type="molecule type" value="Genomic_DNA"/>
</dbReference>
<keyword evidence="1" id="KW-0808">Transferase</keyword>
<dbReference type="GO" id="GO:0035613">
    <property type="term" value="F:RNA stem-loop binding"/>
    <property type="evidence" value="ECO:0007669"/>
    <property type="project" value="TreeGrafter"/>
</dbReference>
<dbReference type="InterPro" id="IPR043502">
    <property type="entry name" value="DNA/RNA_pol_sf"/>
</dbReference>
<keyword evidence="6" id="KW-0695">RNA-directed DNA polymerase</keyword>
<dbReference type="AlphaFoldDB" id="A0A7L3BMQ8"/>
<feature type="non-terminal residue" evidence="8">
    <location>
        <position position="1"/>
    </location>
</feature>
<evidence type="ECO:0000256" key="1">
    <source>
        <dbReference type="ARBA" id="ARBA00022679"/>
    </source>
</evidence>
<dbReference type="PANTHER" id="PTHR41694:SF3">
    <property type="entry name" value="RNA-DIRECTED DNA POLYMERASE-RELATED"/>
    <property type="match status" value="1"/>
</dbReference>
<evidence type="ECO:0000313" key="8">
    <source>
        <dbReference type="EMBL" id="NXT32884.1"/>
    </source>
</evidence>
<proteinExistence type="predicted"/>
<feature type="non-terminal residue" evidence="8">
    <location>
        <position position="55"/>
    </location>
</feature>
<keyword evidence="2" id="KW-0548">Nucleotidyltransferase</keyword>
<evidence type="ECO:0000256" key="2">
    <source>
        <dbReference type="ARBA" id="ARBA00022695"/>
    </source>
</evidence>
<evidence type="ECO:0000259" key="7">
    <source>
        <dbReference type="Pfam" id="PF06817"/>
    </source>
</evidence>
<accession>A0A7L3BMQ8</accession>
<dbReference type="Proteomes" id="UP000555367">
    <property type="component" value="Unassembled WGS sequence"/>
</dbReference>
<dbReference type="GO" id="GO:0004519">
    <property type="term" value="F:endonuclease activity"/>
    <property type="evidence" value="ECO:0007669"/>
    <property type="project" value="UniProtKB-KW"/>
</dbReference>
<keyword evidence="3" id="KW-0540">Nuclease</keyword>
<dbReference type="GO" id="GO:0003964">
    <property type="term" value="F:RNA-directed DNA polymerase activity"/>
    <property type="evidence" value="ECO:0007669"/>
    <property type="project" value="UniProtKB-KW"/>
</dbReference>
<dbReference type="GO" id="GO:0016787">
    <property type="term" value="F:hydrolase activity"/>
    <property type="evidence" value="ECO:0007669"/>
    <property type="project" value="UniProtKB-KW"/>
</dbReference>
<dbReference type="PANTHER" id="PTHR41694">
    <property type="entry name" value="ENDOGENOUS RETROVIRUS GROUP K MEMBER POL PROTEIN"/>
    <property type="match status" value="1"/>
</dbReference>
<dbReference type="OrthoDB" id="6773263at2759"/>
<dbReference type="Gene3D" id="3.30.70.270">
    <property type="match status" value="1"/>
</dbReference>
<keyword evidence="9" id="KW-1185">Reference proteome</keyword>
<dbReference type="InterPro" id="IPR010661">
    <property type="entry name" value="RVT_thumb"/>
</dbReference>
<evidence type="ECO:0000256" key="4">
    <source>
        <dbReference type="ARBA" id="ARBA00022759"/>
    </source>
</evidence>
<feature type="domain" description="Reverse transcriptase thumb" evidence="7">
    <location>
        <begin position="16"/>
        <end position="55"/>
    </location>
</feature>
<evidence type="ECO:0000256" key="5">
    <source>
        <dbReference type="ARBA" id="ARBA00022801"/>
    </source>
</evidence>
<sequence length="55" mass="6444">PWHYLGWKIYDQCIRPQPVKLVPHITTLNDVQKLLGALNWLRPLLGFSTELLHPL</sequence>
<evidence type="ECO:0000256" key="6">
    <source>
        <dbReference type="ARBA" id="ARBA00022918"/>
    </source>
</evidence>
<gene>
    <name evidence="8" type="primary">Hervk_0</name>
    <name evidence="8" type="ORF">PELURI_R15507</name>
</gene>
<evidence type="ECO:0000256" key="3">
    <source>
        <dbReference type="ARBA" id="ARBA00022722"/>
    </source>
</evidence>
<name>A0A7L3BMQ8_PELUR</name>
<keyword evidence="4" id="KW-0255">Endonuclease</keyword>
<organism evidence="8 9">
    <name type="scientific">Pelecanoides urinatrix</name>
    <name type="common">Common diving petrel</name>
    <name type="synonym">Procellaria urinatrix</name>
    <dbReference type="NCBI Taxonomy" id="37079"/>
    <lineage>
        <taxon>Eukaryota</taxon>
        <taxon>Metazoa</taxon>
        <taxon>Chordata</taxon>
        <taxon>Craniata</taxon>
        <taxon>Vertebrata</taxon>
        <taxon>Euteleostomi</taxon>
        <taxon>Archelosauria</taxon>
        <taxon>Archosauria</taxon>
        <taxon>Dinosauria</taxon>
        <taxon>Saurischia</taxon>
        <taxon>Theropoda</taxon>
        <taxon>Coelurosauria</taxon>
        <taxon>Aves</taxon>
        <taxon>Neognathae</taxon>
        <taxon>Neoaves</taxon>
        <taxon>Aequornithes</taxon>
        <taxon>Procellariiformes</taxon>
        <taxon>Procellariidae</taxon>
        <taxon>Pelecanoides</taxon>
    </lineage>
</organism>
<comment type="caution">
    <text evidence="8">The sequence shown here is derived from an EMBL/GenBank/DDBJ whole genome shotgun (WGS) entry which is preliminary data.</text>
</comment>
<evidence type="ECO:0000313" key="9">
    <source>
        <dbReference type="Proteomes" id="UP000555367"/>
    </source>
</evidence>
<reference evidence="8 9" key="1">
    <citation type="submission" date="2019-09" db="EMBL/GenBank/DDBJ databases">
        <title>Bird 10,000 Genomes (B10K) Project - Family phase.</title>
        <authorList>
            <person name="Zhang G."/>
        </authorList>
    </citation>
    <scope>NUCLEOTIDE SEQUENCE [LARGE SCALE GENOMIC DNA]</scope>
    <source>
        <strain evidence="8">B10K-DU-012-45</strain>
    </source>
</reference>
<dbReference type="InterPro" id="IPR043128">
    <property type="entry name" value="Rev_trsase/Diguanyl_cyclase"/>
</dbReference>
<dbReference type="Pfam" id="PF06817">
    <property type="entry name" value="RVT_thumb"/>
    <property type="match status" value="1"/>
</dbReference>